<keyword evidence="2" id="KW-0378">Hydrolase</keyword>
<evidence type="ECO:0000256" key="1">
    <source>
        <dbReference type="ARBA" id="ARBA00005953"/>
    </source>
</evidence>
<evidence type="ECO:0000256" key="2">
    <source>
        <dbReference type="ARBA" id="ARBA00022801"/>
    </source>
</evidence>
<dbReference type="InterPro" id="IPR050563">
    <property type="entry name" value="4-hydroxybenzoyl-CoA_TE"/>
</dbReference>
<dbReference type="Gene3D" id="3.10.129.10">
    <property type="entry name" value="Hotdog Thioesterase"/>
    <property type="match status" value="1"/>
</dbReference>
<reference evidence="3" key="1">
    <citation type="submission" date="2020-09" db="EMBL/GenBank/DDBJ databases">
        <title>Pelagicoccus enzymogenes sp. nov. with an EPS production, isolated from marine sediment.</title>
        <authorList>
            <person name="Feng X."/>
        </authorList>
    </citation>
    <scope>NUCLEOTIDE SEQUENCE</scope>
    <source>
        <strain evidence="3">NFK12</strain>
    </source>
</reference>
<proteinExistence type="inferred from homology"/>
<dbReference type="EMBL" id="JACYFG010000007">
    <property type="protein sequence ID" value="MBD5779321.1"/>
    <property type="molecule type" value="Genomic_DNA"/>
</dbReference>
<dbReference type="PANTHER" id="PTHR31793:SF27">
    <property type="entry name" value="NOVEL THIOESTERASE SUPERFAMILY DOMAIN AND SAPOSIN A-TYPE DOMAIN CONTAINING PROTEIN (0610012H03RIK)"/>
    <property type="match status" value="1"/>
</dbReference>
<dbReference type="CDD" id="cd00586">
    <property type="entry name" value="4HBT"/>
    <property type="match status" value="1"/>
</dbReference>
<evidence type="ECO:0000313" key="3">
    <source>
        <dbReference type="EMBL" id="MBD5779321.1"/>
    </source>
</evidence>
<sequence>MFKEIKNLGRVDFSTCIPFRITDHNYGDHVANNVFVEYLHEGRVQFLANFGYTEKDVEGVGLILSELGVKYTKQAFYPDTLRLDMTIVNLRPTRFDLCYRGYNQRGELLLLAKTEMAAFDASSGKPIRMPEAFLDRFRSDEK</sequence>
<dbReference type="GO" id="GO:0047617">
    <property type="term" value="F:fatty acyl-CoA hydrolase activity"/>
    <property type="evidence" value="ECO:0007669"/>
    <property type="project" value="TreeGrafter"/>
</dbReference>
<gene>
    <name evidence="3" type="ORF">IEN85_07430</name>
</gene>
<evidence type="ECO:0000313" key="4">
    <source>
        <dbReference type="Proteomes" id="UP000622317"/>
    </source>
</evidence>
<dbReference type="Proteomes" id="UP000622317">
    <property type="component" value="Unassembled WGS sequence"/>
</dbReference>
<comment type="similarity">
    <text evidence="1">Belongs to the 4-hydroxybenzoyl-CoA thioesterase family.</text>
</comment>
<protein>
    <submittedName>
        <fullName evidence="3">Acyl-CoA thioesterase</fullName>
    </submittedName>
</protein>
<organism evidence="3 4">
    <name type="scientific">Pelagicoccus enzymogenes</name>
    <dbReference type="NCBI Taxonomy" id="2773457"/>
    <lineage>
        <taxon>Bacteria</taxon>
        <taxon>Pseudomonadati</taxon>
        <taxon>Verrucomicrobiota</taxon>
        <taxon>Opitutia</taxon>
        <taxon>Puniceicoccales</taxon>
        <taxon>Pelagicoccaceae</taxon>
        <taxon>Pelagicoccus</taxon>
    </lineage>
</organism>
<keyword evidence="4" id="KW-1185">Reference proteome</keyword>
<dbReference type="PANTHER" id="PTHR31793">
    <property type="entry name" value="4-HYDROXYBENZOYL-COA THIOESTERASE FAMILY MEMBER"/>
    <property type="match status" value="1"/>
</dbReference>
<dbReference type="AlphaFoldDB" id="A0A927F7U5"/>
<dbReference type="Pfam" id="PF13279">
    <property type="entry name" value="4HBT_2"/>
    <property type="match status" value="1"/>
</dbReference>
<accession>A0A927F7U5</accession>
<name>A0A927F7U5_9BACT</name>
<dbReference type="SUPFAM" id="SSF54637">
    <property type="entry name" value="Thioesterase/thiol ester dehydrase-isomerase"/>
    <property type="match status" value="1"/>
</dbReference>
<dbReference type="InterPro" id="IPR029069">
    <property type="entry name" value="HotDog_dom_sf"/>
</dbReference>
<dbReference type="RefSeq" id="WP_191616451.1">
    <property type="nucleotide sequence ID" value="NZ_JACYFG010000007.1"/>
</dbReference>
<comment type="caution">
    <text evidence="3">The sequence shown here is derived from an EMBL/GenBank/DDBJ whole genome shotgun (WGS) entry which is preliminary data.</text>
</comment>